<dbReference type="InterPro" id="IPR001345">
    <property type="entry name" value="PG/BPGM_mutase_AS"/>
</dbReference>
<dbReference type="Pfam" id="PF00300">
    <property type="entry name" value="His_Phos_1"/>
    <property type="match status" value="1"/>
</dbReference>
<organism evidence="2 3">
    <name type="scientific">Aquiflexum balticum DSM 16537</name>
    <dbReference type="NCBI Taxonomy" id="758820"/>
    <lineage>
        <taxon>Bacteria</taxon>
        <taxon>Pseudomonadati</taxon>
        <taxon>Bacteroidota</taxon>
        <taxon>Cytophagia</taxon>
        <taxon>Cytophagales</taxon>
        <taxon>Cyclobacteriaceae</taxon>
        <taxon>Aquiflexum</taxon>
    </lineage>
</organism>
<dbReference type="Proteomes" id="UP000192333">
    <property type="component" value="Chromosome I"/>
</dbReference>
<dbReference type="PANTHER" id="PTHR46517">
    <property type="entry name" value="FRUCTOSE-2,6-BISPHOSPHATASE TIGAR"/>
    <property type="match status" value="1"/>
</dbReference>
<dbReference type="CDD" id="cd07067">
    <property type="entry name" value="HP_PGM_like"/>
    <property type="match status" value="1"/>
</dbReference>
<protein>
    <submittedName>
        <fullName evidence="2">Probable phosphoglycerate mutase</fullName>
    </submittedName>
</protein>
<proteinExistence type="predicted"/>
<dbReference type="PROSITE" id="PS00175">
    <property type="entry name" value="PG_MUTASE"/>
    <property type="match status" value="1"/>
</dbReference>
<dbReference type="RefSeq" id="WP_084120850.1">
    <property type="nucleotide sequence ID" value="NZ_LT838813.1"/>
</dbReference>
<dbReference type="EMBL" id="LT838813">
    <property type="protein sequence ID" value="SMD44011.1"/>
    <property type="molecule type" value="Genomic_DNA"/>
</dbReference>
<dbReference type="Gene3D" id="3.40.50.1240">
    <property type="entry name" value="Phosphoglycerate mutase-like"/>
    <property type="match status" value="1"/>
</dbReference>
<dbReference type="STRING" id="758820.SAMN00777080_2626"/>
<keyword evidence="1" id="KW-0378">Hydrolase</keyword>
<dbReference type="InterPro" id="IPR029033">
    <property type="entry name" value="His_PPase_superfam"/>
</dbReference>
<dbReference type="AlphaFoldDB" id="A0A1W2H535"/>
<dbReference type="GO" id="GO:0045820">
    <property type="term" value="P:negative regulation of glycolytic process"/>
    <property type="evidence" value="ECO:0007669"/>
    <property type="project" value="TreeGrafter"/>
</dbReference>
<evidence type="ECO:0000256" key="1">
    <source>
        <dbReference type="ARBA" id="ARBA00022801"/>
    </source>
</evidence>
<dbReference type="GO" id="GO:0004331">
    <property type="term" value="F:fructose-2,6-bisphosphate 2-phosphatase activity"/>
    <property type="evidence" value="ECO:0007669"/>
    <property type="project" value="TreeGrafter"/>
</dbReference>
<name>A0A1W2H535_9BACT</name>
<keyword evidence="3" id="KW-1185">Reference proteome</keyword>
<evidence type="ECO:0000313" key="2">
    <source>
        <dbReference type="EMBL" id="SMD44011.1"/>
    </source>
</evidence>
<accession>A0A1W2H535</accession>
<dbReference type="InterPro" id="IPR051695">
    <property type="entry name" value="Phosphoglycerate_Mutase"/>
</dbReference>
<dbReference type="OrthoDB" id="9782128at2"/>
<dbReference type="GO" id="GO:0043456">
    <property type="term" value="P:regulation of pentose-phosphate shunt"/>
    <property type="evidence" value="ECO:0007669"/>
    <property type="project" value="TreeGrafter"/>
</dbReference>
<dbReference type="PANTHER" id="PTHR46517:SF1">
    <property type="entry name" value="FRUCTOSE-2,6-BISPHOSPHATASE TIGAR"/>
    <property type="match status" value="1"/>
</dbReference>
<evidence type="ECO:0000313" key="3">
    <source>
        <dbReference type="Proteomes" id="UP000192333"/>
    </source>
</evidence>
<dbReference type="PIRSF" id="PIRSF000709">
    <property type="entry name" value="6PFK_2-Ptase"/>
    <property type="match status" value="1"/>
</dbReference>
<reference evidence="3" key="1">
    <citation type="submission" date="2017-04" db="EMBL/GenBank/DDBJ databases">
        <authorList>
            <person name="Varghese N."/>
            <person name="Submissions S."/>
        </authorList>
    </citation>
    <scope>NUCLEOTIDE SEQUENCE [LARGE SCALE GENOMIC DNA]</scope>
    <source>
        <strain evidence="3">DSM 16537</strain>
    </source>
</reference>
<dbReference type="GO" id="GO:0005829">
    <property type="term" value="C:cytosol"/>
    <property type="evidence" value="ECO:0007669"/>
    <property type="project" value="TreeGrafter"/>
</dbReference>
<dbReference type="SUPFAM" id="SSF53254">
    <property type="entry name" value="Phosphoglycerate mutase-like"/>
    <property type="match status" value="1"/>
</dbReference>
<dbReference type="SMART" id="SM00855">
    <property type="entry name" value="PGAM"/>
    <property type="match status" value="1"/>
</dbReference>
<gene>
    <name evidence="2" type="ORF">SAMN00777080_2626</name>
</gene>
<dbReference type="InterPro" id="IPR013078">
    <property type="entry name" value="His_Pase_superF_clade-1"/>
</dbReference>
<sequence>MLTKKIYLIRHGQTEYNLKGVVQGSGIDAPLNWNGHKQAAAFFEHYKNVPFDKVFYTGLQRTRQSVQGFIDLGIPHEGVPELNEISWGRYEGVPMTKEENNYYEFMLARWSSGDLDYAIEGGESPSKVAIRMKKGIDYILSQEGDVFLICMHGRAMRILLSGIMGYDLRYMDVFLHQNLGLYLLSQNELGSFRIEKYNCAEHLKELELL</sequence>